<name>A0ABV7LQX9_9GAMM</name>
<organism evidence="1 2">
    <name type="scientific">Litchfieldella rifensis</name>
    <dbReference type="NCBI Taxonomy" id="762643"/>
    <lineage>
        <taxon>Bacteria</taxon>
        <taxon>Pseudomonadati</taxon>
        <taxon>Pseudomonadota</taxon>
        <taxon>Gammaproteobacteria</taxon>
        <taxon>Oceanospirillales</taxon>
        <taxon>Halomonadaceae</taxon>
        <taxon>Litchfieldella</taxon>
    </lineage>
</organism>
<comment type="caution">
    <text evidence="1">The sequence shown here is derived from an EMBL/GenBank/DDBJ whole genome shotgun (WGS) entry which is preliminary data.</text>
</comment>
<evidence type="ECO:0000313" key="2">
    <source>
        <dbReference type="Proteomes" id="UP001595579"/>
    </source>
</evidence>
<dbReference type="Proteomes" id="UP001595579">
    <property type="component" value="Unassembled WGS sequence"/>
</dbReference>
<protein>
    <submittedName>
        <fullName evidence="1">DUF899 domain-containing protein</fullName>
    </submittedName>
</protein>
<proteinExistence type="predicted"/>
<dbReference type="RefSeq" id="WP_386774652.1">
    <property type="nucleotide sequence ID" value="NZ_JBHRUG010000027.1"/>
</dbReference>
<sequence length="243" mass="28089">MSAHDEISQPVVSRDEWLAARKELLAREKELTRLRDDLNAKRRALPWVKVEKEYVFDTLEGRKTLAELFEGRSQLIVHHFMFGPGWDAGCVGCSFSADHIEGALVHLEHHDVSLARVSRAPLAEIEAYRQRMGWRVKWVSSHDSDFNYDFHVSFRPEEIAKGAVEYNYTTTDVSIEDLSGLSVFYRDANGDVFHTYSTYGRGDELIDSTYMLLDMTPKGRNETGPHHNLMDWVKRHDEYEPAR</sequence>
<evidence type="ECO:0000313" key="1">
    <source>
        <dbReference type="EMBL" id="MFC3284556.1"/>
    </source>
</evidence>
<dbReference type="Pfam" id="PF05988">
    <property type="entry name" value="DUF899"/>
    <property type="match status" value="1"/>
</dbReference>
<reference evidence="2" key="1">
    <citation type="journal article" date="2019" name="Int. J. Syst. Evol. Microbiol.">
        <title>The Global Catalogue of Microorganisms (GCM) 10K type strain sequencing project: providing services to taxonomists for standard genome sequencing and annotation.</title>
        <authorList>
            <consortium name="The Broad Institute Genomics Platform"/>
            <consortium name="The Broad Institute Genome Sequencing Center for Infectious Disease"/>
            <person name="Wu L."/>
            <person name="Ma J."/>
        </authorList>
    </citation>
    <scope>NUCLEOTIDE SEQUENCE [LARGE SCALE GENOMIC DNA]</scope>
    <source>
        <strain evidence="2">CECT 7698</strain>
    </source>
</reference>
<gene>
    <name evidence="1" type="ORF">ACFOEV_13170</name>
</gene>
<accession>A0ABV7LQX9</accession>
<dbReference type="EMBL" id="JBHRUG010000027">
    <property type="protein sequence ID" value="MFC3284556.1"/>
    <property type="molecule type" value="Genomic_DNA"/>
</dbReference>
<keyword evidence="2" id="KW-1185">Reference proteome</keyword>
<dbReference type="InterPro" id="IPR010296">
    <property type="entry name" value="DUF899_thioredox"/>
</dbReference>